<reference evidence="2" key="1">
    <citation type="submission" date="2021-01" db="EMBL/GenBank/DDBJ databases">
        <authorList>
            <person name="Corre E."/>
            <person name="Pelletier E."/>
            <person name="Niang G."/>
            <person name="Scheremetjew M."/>
            <person name="Finn R."/>
            <person name="Kale V."/>
            <person name="Holt S."/>
            <person name="Cochrane G."/>
            <person name="Meng A."/>
            <person name="Brown T."/>
            <person name="Cohen L."/>
        </authorList>
    </citation>
    <scope>NUCLEOTIDE SEQUENCE</scope>
    <source>
        <strain evidence="2">CCMP1594</strain>
    </source>
</reference>
<organism evidence="2">
    <name type="scientific">Eutreptiella gymnastica</name>
    <dbReference type="NCBI Taxonomy" id="73025"/>
    <lineage>
        <taxon>Eukaryota</taxon>
        <taxon>Discoba</taxon>
        <taxon>Euglenozoa</taxon>
        <taxon>Euglenida</taxon>
        <taxon>Spirocuta</taxon>
        <taxon>Euglenophyceae</taxon>
        <taxon>Eutreptiales</taxon>
        <taxon>Eutreptiaceae</taxon>
        <taxon>Eutreptiella</taxon>
    </lineage>
</organism>
<name>A0A7S4GJE5_9EUGL</name>
<evidence type="ECO:0000313" key="2">
    <source>
        <dbReference type="EMBL" id="CAE0838795.1"/>
    </source>
</evidence>
<feature type="region of interest" description="Disordered" evidence="1">
    <location>
        <begin position="1"/>
        <end position="21"/>
    </location>
</feature>
<protein>
    <submittedName>
        <fullName evidence="2">Uncharacterized protein</fullName>
    </submittedName>
</protein>
<proteinExistence type="predicted"/>
<accession>A0A7S4GJE5</accession>
<gene>
    <name evidence="2" type="ORF">EGYM00163_LOCUS50167</name>
</gene>
<evidence type="ECO:0000256" key="1">
    <source>
        <dbReference type="SAM" id="MobiDB-lite"/>
    </source>
</evidence>
<dbReference type="AlphaFoldDB" id="A0A7S4GJE5"/>
<dbReference type="EMBL" id="HBJA01145852">
    <property type="protein sequence ID" value="CAE0838795.1"/>
    <property type="molecule type" value="Transcribed_RNA"/>
</dbReference>
<sequence>MTHEAADEAEGVPASCKQNSAAEQHGESAVAIPAAMASDQQYMKGYSMTRMADMIQAELKRTAKPPAAAPGKLYKAVWTGGPKSWEWAVRSGSLSKGCQSILRPSLAEAKDKLNGKWLHIAGDSTSRQLFNSLVSWLAPKANYRAVRKNDMCYLAFSKTRAMLSQESPINRTAMEENHLNMCRCRKGLLFWDTARDGYFTRQKDGFDFRLTYSYKELMYEDSDVGAMDGEWPEIKSGQPTGKNLYQAFKEGLPDMWIGNAGAHAFHLRPGMGLSAPDDAAVLDYARNLSRYTQLMQTRYLGRKPNGCMLWKANNVPPPHACPPQHFLHINRVTTPAMLKAGVHVIDPEDIGRYNRMKLSCDIHLQGTSQQNIAWLAVTALASACT</sequence>